<dbReference type="GO" id="GO:0003824">
    <property type="term" value="F:catalytic activity"/>
    <property type="evidence" value="ECO:0007669"/>
    <property type="project" value="InterPro"/>
</dbReference>
<gene>
    <name evidence="2" type="ORF">XaplCFBP3122_14860</name>
</gene>
<dbReference type="Gene3D" id="3.90.1300.10">
    <property type="entry name" value="Amidase signature (AS) domain"/>
    <property type="match status" value="1"/>
</dbReference>
<comment type="caution">
    <text evidence="2">The sequence shown here is derived from an EMBL/GenBank/DDBJ whole genome shotgun (WGS) entry which is preliminary data.</text>
</comment>
<organism evidence="2 3">
    <name type="scientific">Xanthomonas arboricola pv. populi</name>
    <dbReference type="NCBI Taxonomy" id="487823"/>
    <lineage>
        <taxon>Bacteria</taxon>
        <taxon>Pseudomonadati</taxon>
        <taxon>Pseudomonadota</taxon>
        <taxon>Gammaproteobacteria</taxon>
        <taxon>Lysobacterales</taxon>
        <taxon>Lysobacteraceae</taxon>
        <taxon>Xanthomonas</taxon>
    </lineage>
</organism>
<dbReference type="PANTHER" id="PTHR11895">
    <property type="entry name" value="TRANSAMIDASE"/>
    <property type="match status" value="1"/>
</dbReference>
<dbReference type="InterPro" id="IPR036928">
    <property type="entry name" value="AS_sf"/>
</dbReference>
<sequence length="453" mass="47799">MPADQSLESLCAEIRAGDITPLQIKQRALQSERAHAALNCFVRADLPENEYREPGDEQKDLPLYGIPISFKDNIFVAGLPITAGTPGLADCVASHDAEIVKRLTRLGVAVAGKNTMHELSFGITSASSVQGAVGNPAASGYCAGGSSGGSAAAVAAGIVSAAVGTDTGGSVRIPASFCGITGFRPTSGHWSSSGILPVSHTKDTPGLLARTVADVLFLYTHLSCGDVQPSAVLPSACRIGLPSSMWNGLNGEVRKHCQACIDLLARYGFECVAVDDARIVSLSTMGAFTIPISEFFVDFPRSLLVNGLGSRIAKVFDQIGDENIRSIIHTNMKSKMFSNCEYQRALHGLHLLREEMDAFFDSCRIDLLAYPTVPGAVPHRDTAGHPDLFGEIIRNTDLASNAALPSVTLPVAPLTALPVGLSLDCKRGRHGYLLHMASLIESILRSHAADPAG</sequence>
<protein>
    <submittedName>
        <fullName evidence="2">Amidase</fullName>
    </submittedName>
</protein>
<dbReference type="Proteomes" id="UP000238270">
    <property type="component" value="Unassembled WGS sequence"/>
</dbReference>
<dbReference type="InterPro" id="IPR000120">
    <property type="entry name" value="Amidase"/>
</dbReference>
<evidence type="ECO:0000313" key="3">
    <source>
        <dbReference type="Proteomes" id="UP000238270"/>
    </source>
</evidence>
<dbReference type="PANTHER" id="PTHR11895:SF151">
    <property type="entry name" value="GLUTAMYL-TRNA(GLN) AMIDOTRANSFERASE SUBUNIT A"/>
    <property type="match status" value="1"/>
</dbReference>
<proteinExistence type="predicted"/>
<dbReference type="PROSITE" id="PS00571">
    <property type="entry name" value="AMIDASES"/>
    <property type="match status" value="1"/>
</dbReference>
<dbReference type="InterPro" id="IPR020556">
    <property type="entry name" value="Amidase_CS"/>
</dbReference>
<accession>A0A2S6Z2E1</accession>
<reference evidence="2 3" key="1">
    <citation type="submission" date="2016-08" db="EMBL/GenBank/DDBJ databases">
        <title>Evolution of the type three secretion system and type three effector repertoires in Xanthomonas.</title>
        <authorList>
            <person name="Merda D."/>
            <person name="Briand M."/>
            <person name="Bosis E."/>
            <person name="Rousseau C."/>
            <person name="Portier P."/>
            <person name="Jacques M.-A."/>
            <person name="Fischer-Le Saux M."/>
        </authorList>
    </citation>
    <scope>NUCLEOTIDE SEQUENCE [LARGE SCALE GENOMIC DNA]</scope>
    <source>
        <strain evidence="2 3">CFBP 3122</strain>
    </source>
</reference>
<dbReference type="EMBL" id="MIGV01000019">
    <property type="protein sequence ID" value="PPT75045.1"/>
    <property type="molecule type" value="Genomic_DNA"/>
</dbReference>
<dbReference type="Pfam" id="PF01425">
    <property type="entry name" value="Amidase"/>
    <property type="match status" value="1"/>
</dbReference>
<evidence type="ECO:0000313" key="2">
    <source>
        <dbReference type="EMBL" id="PPT75045.1"/>
    </source>
</evidence>
<evidence type="ECO:0000259" key="1">
    <source>
        <dbReference type="Pfam" id="PF01425"/>
    </source>
</evidence>
<name>A0A2S6Z2E1_9XANT</name>
<dbReference type="SUPFAM" id="SSF75304">
    <property type="entry name" value="Amidase signature (AS) enzymes"/>
    <property type="match status" value="1"/>
</dbReference>
<dbReference type="AlphaFoldDB" id="A0A2S6Z2E1"/>
<feature type="domain" description="Amidase" evidence="1">
    <location>
        <begin position="31"/>
        <end position="430"/>
    </location>
</feature>
<dbReference type="InterPro" id="IPR023631">
    <property type="entry name" value="Amidase_dom"/>
</dbReference>
<dbReference type="RefSeq" id="WP_104598681.1">
    <property type="nucleotide sequence ID" value="NZ_MIGV01000019.1"/>
</dbReference>